<evidence type="ECO:0000256" key="5">
    <source>
        <dbReference type="ARBA" id="ARBA00022801"/>
    </source>
</evidence>
<proteinExistence type="inferred from homology"/>
<evidence type="ECO:0000313" key="11">
    <source>
        <dbReference type="Proteomes" id="UP001211907"/>
    </source>
</evidence>
<dbReference type="GO" id="GO:0071555">
    <property type="term" value="P:cell wall organization"/>
    <property type="evidence" value="ECO:0007669"/>
    <property type="project" value="UniProtKB-KW"/>
</dbReference>
<keyword evidence="6" id="KW-0326">Glycosidase</keyword>
<evidence type="ECO:0000256" key="9">
    <source>
        <dbReference type="ARBA" id="ARBA00038929"/>
    </source>
</evidence>
<accession>A0AAD5SXB3</accession>
<sequence length="387" mass="41438">MHIIIGLHSLPGGVNNLDIGEALMHNSWFYNSTNLAYSYKAVDAILKFIVNTGHIDYFTLAPINEASDNLTNFGTPDGLSQNASNYVGSYFHGVLDRIKKVDSRIPLMVQDSFKGTEFWVPYFNATDNIVFDVHDYFFAVDGKYAEYVHFDVCGQAEWTAEETTFPIFVGEWALQVKYNNTLAGRQEIFDVQRHGWNKYLSGSAFWTAVSYANASVSGEGVQSDYWSYIKLIDAGVTNGFSSSFDYCANTSSVSSTTTTTSTYKTPVAVATTPGSSTKTPIYAVKTPATAITTAVFSRTTPNVPAKTPAAATPISAGTLANIVSATTVSAGSGAITLKASYISTTTSSNSASTATKTTTSTNIALSSSIPAAFISLAMIGTVITLLL</sequence>
<evidence type="ECO:0000256" key="3">
    <source>
        <dbReference type="ARBA" id="ARBA00022525"/>
    </source>
</evidence>
<dbReference type="PANTHER" id="PTHR31297">
    <property type="entry name" value="GLUCAN ENDO-1,6-BETA-GLUCOSIDASE B"/>
    <property type="match status" value="1"/>
</dbReference>
<comment type="caution">
    <text evidence="10">The sequence shown here is derived from an EMBL/GenBank/DDBJ whole genome shotgun (WGS) entry which is preliminary data.</text>
</comment>
<comment type="catalytic activity">
    <reaction evidence="8">
        <text>Successive hydrolysis of beta-D-glucose units from the non-reducing ends of (1-&gt;3)-beta-D-glucans, releasing alpha-glucose.</text>
        <dbReference type="EC" id="3.2.1.58"/>
    </reaction>
</comment>
<keyword evidence="4" id="KW-0732">Signal</keyword>
<dbReference type="EC" id="3.2.1.58" evidence="9"/>
<evidence type="ECO:0000256" key="1">
    <source>
        <dbReference type="ARBA" id="ARBA00004613"/>
    </source>
</evidence>
<keyword evidence="7" id="KW-0961">Cell wall biogenesis/degradation</keyword>
<dbReference type="InterPro" id="IPR017853">
    <property type="entry name" value="GH"/>
</dbReference>
<name>A0AAD5SXB3_9FUNG</name>
<dbReference type="GO" id="GO:0004338">
    <property type="term" value="F:glucan exo-1,3-beta-glucosidase activity"/>
    <property type="evidence" value="ECO:0007669"/>
    <property type="project" value="UniProtKB-EC"/>
</dbReference>
<dbReference type="Proteomes" id="UP001211907">
    <property type="component" value="Unassembled WGS sequence"/>
</dbReference>
<reference evidence="10" key="1">
    <citation type="submission" date="2020-05" db="EMBL/GenBank/DDBJ databases">
        <title>Phylogenomic resolution of chytrid fungi.</title>
        <authorList>
            <person name="Stajich J.E."/>
            <person name="Amses K."/>
            <person name="Simmons R."/>
            <person name="Seto K."/>
            <person name="Myers J."/>
            <person name="Bonds A."/>
            <person name="Quandt C.A."/>
            <person name="Barry K."/>
            <person name="Liu P."/>
            <person name="Grigoriev I."/>
            <person name="Longcore J.E."/>
            <person name="James T.Y."/>
        </authorList>
    </citation>
    <scope>NUCLEOTIDE SEQUENCE</scope>
    <source>
        <strain evidence="10">JEL0513</strain>
    </source>
</reference>
<dbReference type="EMBL" id="JADGJH010001230">
    <property type="protein sequence ID" value="KAJ3116413.1"/>
    <property type="molecule type" value="Genomic_DNA"/>
</dbReference>
<dbReference type="GO" id="GO:0009251">
    <property type="term" value="P:glucan catabolic process"/>
    <property type="evidence" value="ECO:0007669"/>
    <property type="project" value="TreeGrafter"/>
</dbReference>
<keyword evidence="11" id="KW-1185">Reference proteome</keyword>
<evidence type="ECO:0000256" key="2">
    <source>
        <dbReference type="ARBA" id="ARBA00005641"/>
    </source>
</evidence>
<organism evidence="10 11">
    <name type="scientific">Physocladia obscura</name>
    <dbReference type="NCBI Taxonomy" id="109957"/>
    <lineage>
        <taxon>Eukaryota</taxon>
        <taxon>Fungi</taxon>
        <taxon>Fungi incertae sedis</taxon>
        <taxon>Chytridiomycota</taxon>
        <taxon>Chytridiomycota incertae sedis</taxon>
        <taxon>Chytridiomycetes</taxon>
        <taxon>Chytridiales</taxon>
        <taxon>Chytriomycetaceae</taxon>
        <taxon>Physocladia</taxon>
    </lineage>
</organism>
<comment type="subcellular location">
    <subcellularLocation>
        <location evidence="1">Secreted</location>
    </subcellularLocation>
</comment>
<keyword evidence="3" id="KW-0964">Secreted</keyword>
<evidence type="ECO:0000256" key="7">
    <source>
        <dbReference type="ARBA" id="ARBA00023316"/>
    </source>
</evidence>
<dbReference type="Gene3D" id="3.20.20.80">
    <property type="entry name" value="Glycosidases"/>
    <property type="match status" value="1"/>
</dbReference>
<evidence type="ECO:0000256" key="6">
    <source>
        <dbReference type="ARBA" id="ARBA00023295"/>
    </source>
</evidence>
<dbReference type="AlphaFoldDB" id="A0AAD5SXB3"/>
<evidence type="ECO:0000256" key="8">
    <source>
        <dbReference type="ARBA" id="ARBA00036824"/>
    </source>
</evidence>
<dbReference type="GO" id="GO:0009986">
    <property type="term" value="C:cell surface"/>
    <property type="evidence" value="ECO:0007669"/>
    <property type="project" value="TreeGrafter"/>
</dbReference>
<evidence type="ECO:0000313" key="10">
    <source>
        <dbReference type="EMBL" id="KAJ3116413.1"/>
    </source>
</evidence>
<dbReference type="InterPro" id="IPR050386">
    <property type="entry name" value="Glycosyl_hydrolase_5"/>
</dbReference>
<dbReference type="PANTHER" id="PTHR31297:SF1">
    <property type="entry name" value="GLUCAN 1,3-BETA-GLUCOSIDASE I_II-RELATED"/>
    <property type="match status" value="1"/>
</dbReference>
<comment type="similarity">
    <text evidence="2">Belongs to the glycosyl hydrolase 5 (cellulase A) family.</text>
</comment>
<dbReference type="GO" id="GO:0005576">
    <property type="term" value="C:extracellular region"/>
    <property type="evidence" value="ECO:0007669"/>
    <property type="project" value="UniProtKB-SubCell"/>
</dbReference>
<dbReference type="SUPFAM" id="SSF51445">
    <property type="entry name" value="(Trans)glycosidases"/>
    <property type="match status" value="1"/>
</dbReference>
<keyword evidence="5" id="KW-0378">Hydrolase</keyword>
<gene>
    <name evidence="10" type="ORF">HK100_001079</name>
</gene>
<protein>
    <recommendedName>
        <fullName evidence="9">glucan 1,3-beta-glucosidase</fullName>
        <ecNumber evidence="9">3.2.1.58</ecNumber>
    </recommendedName>
</protein>
<evidence type="ECO:0000256" key="4">
    <source>
        <dbReference type="ARBA" id="ARBA00022729"/>
    </source>
</evidence>